<dbReference type="AlphaFoldDB" id="A0A069PCI7"/>
<proteinExistence type="predicted"/>
<evidence type="ECO:0000313" key="2">
    <source>
        <dbReference type="Proteomes" id="UP000027466"/>
    </source>
</evidence>
<reference evidence="1 2" key="1">
    <citation type="submission" date="2014-03" db="EMBL/GenBank/DDBJ databases">
        <title>Draft Genome Sequences of Four Burkholderia Strains.</title>
        <authorList>
            <person name="Liu X.Y."/>
            <person name="Li C.X."/>
            <person name="Xu J.H."/>
        </authorList>
    </citation>
    <scope>NUCLEOTIDE SEQUENCE [LARGE SCALE GENOMIC DNA]</scope>
    <source>
        <strain evidence="1 2">DSM 50014</strain>
    </source>
</reference>
<sequence length="235" mass="26232">MGNSLPIPQPLALARPRGAHRFEAFSLKLARRVTLYRHVALQQWVLLEANSTVEAFCERPGFVIIGGQQILADFWVRYADGQELVILSEAASAFDAVSNDGGTLDMQGLSIRRVESAELLASRVRINNWRSMLPCLVANRRLLARSLSETIVRLLSQPRRLADIERQLSSGDPVLVRASLFNLLREGRVSAPELHSHPLSLLTTLSPRRRNHESPYCATPGNRCEHVVYGCLYAV</sequence>
<gene>
    <name evidence="1" type="ORF">BG61_03015</name>
</gene>
<accession>A0A069PCI7</accession>
<dbReference type="RefSeq" id="WP_233469256.1">
    <property type="nucleotide sequence ID" value="NZ_CADFFX010000051.1"/>
</dbReference>
<evidence type="ECO:0000313" key="1">
    <source>
        <dbReference type="EMBL" id="KDR38182.1"/>
    </source>
</evidence>
<keyword evidence="2" id="KW-1185">Reference proteome</keyword>
<name>A0A069PCI7_9BURK</name>
<dbReference type="EMBL" id="JFHC01000103">
    <property type="protein sequence ID" value="KDR38182.1"/>
    <property type="molecule type" value="Genomic_DNA"/>
</dbReference>
<organism evidence="1 2">
    <name type="scientific">Caballeronia glathei</name>
    <dbReference type="NCBI Taxonomy" id="60547"/>
    <lineage>
        <taxon>Bacteria</taxon>
        <taxon>Pseudomonadati</taxon>
        <taxon>Pseudomonadota</taxon>
        <taxon>Betaproteobacteria</taxon>
        <taxon>Burkholderiales</taxon>
        <taxon>Burkholderiaceae</taxon>
        <taxon>Caballeronia</taxon>
    </lineage>
</organism>
<protein>
    <submittedName>
        <fullName evidence="1">Uncharacterized protein</fullName>
    </submittedName>
</protein>
<dbReference type="Proteomes" id="UP000027466">
    <property type="component" value="Unassembled WGS sequence"/>
</dbReference>
<comment type="caution">
    <text evidence="1">The sequence shown here is derived from an EMBL/GenBank/DDBJ whole genome shotgun (WGS) entry which is preliminary data.</text>
</comment>